<dbReference type="EMBL" id="CP104067">
    <property type="protein sequence ID" value="WAH39957.1"/>
    <property type="molecule type" value="Genomic_DNA"/>
</dbReference>
<accession>A0ABY6ZAS4</accession>
<organism evidence="2 3">
    <name type="scientific">Alicyclobacillus fastidiosus</name>
    <dbReference type="NCBI Taxonomy" id="392011"/>
    <lineage>
        <taxon>Bacteria</taxon>
        <taxon>Bacillati</taxon>
        <taxon>Bacillota</taxon>
        <taxon>Bacilli</taxon>
        <taxon>Bacillales</taxon>
        <taxon>Alicyclobacillaceae</taxon>
        <taxon>Alicyclobacillus</taxon>
    </lineage>
</organism>
<evidence type="ECO:0000259" key="1">
    <source>
        <dbReference type="Pfam" id="PF07991"/>
    </source>
</evidence>
<keyword evidence="3" id="KW-1185">Reference proteome</keyword>
<evidence type="ECO:0000313" key="2">
    <source>
        <dbReference type="EMBL" id="WAH39957.1"/>
    </source>
</evidence>
<protein>
    <recommendedName>
        <fullName evidence="1">KARI N-terminal Rossmann domain-containing protein</fullName>
    </recommendedName>
</protein>
<dbReference type="SUPFAM" id="SSF51735">
    <property type="entry name" value="NAD(P)-binding Rossmann-fold domains"/>
    <property type="match status" value="1"/>
</dbReference>
<dbReference type="Gene3D" id="3.40.50.720">
    <property type="entry name" value="NAD(P)-binding Rossmann-like Domain"/>
    <property type="match status" value="1"/>
</dbReference>
<proteinExistence type="predicted"/>
<dbReference type="Proteomes" id="UP001164761">
    <property type="component" value="Chromosome"/>
</dbReference>
<gene>
    <name evidence="2" type="ORF">NZD89_16300</name>
</gene>
<dbReference type="InterPro" id="IPR036291">
    <property type="entry name" value="NAD(P)-bd_dom_sf"/>
</dbReference>
<reference evidence="2" key="1">
    <citation type="submission" date="2022-08" db="EMBL/GenBank/DDBJ databases">
        <title>Alicyclobacillus fastidiosus DSM 17978, complete genome.</title>
        <authorList>
            <person name="Wang Q."/>
            <person name="Cai R."/>
            <person name="Wang Z."/>
        </authorList>
    </citation>
    <scope>NUCLEOTIDE SEQUENCE</scope>
    <source>
        <strain evidence="2">DSM 17978</strain>
    </source>
</reference>
<dbReference type="RefSeq" id="WP_268003855.1">
    <property type="nucleotide sequence ID" value="NZ_BSUT01000001.1"/>
</dbReference>
<evidence type="ECO:0000313" key="3">
    <source>
        <dbReference type="Proteomes" id="UP001164761"/>
    </source>
</evidence>
<dbReference type="InterPro" id="IPR013116">
    <property type="entry name" value="KARI_N"/>
</dbReference>
<dbReference type="Pfam" id="PF07991">
    <property type="entry name" value="KARI_N"/>
    <property type="match status" value="1"/>
</dbReference>
<name>A0ABY6ZAS4_9BACL</name>
<feature type="domain" description="KARI N-terminal Rossmann" evidence="1">
    <location>
        <begin position="46"/>
        <end position="108"/>
    </location>
</feature>
<sequence length="109" mass="12308">MDVSRYNTHGKWFERDVSHQSAGIESRPDASEVTGVHNELIAEKSGKTVAIFGYREDGRAHAEHLRQVGVRVIFGIREDRDEWSDAIRDGEYVVSPEEAAAQADIIQVW</sequence>